<dbReference type="SUPFAM" id="SSF51445">
    <property type="entry name" value="(Trans)glycosidases"/>
    <property type="match status" value="1"/>
</dbReference>
<dbReference type="GO" id="GO:0005975">
    <property type="term" value="P:carbohydrate metabolic process"/>
    <property type="evidence" value="ECO:0007669"/>
    <property type="project" value="InterPro"/>
</dbReference>
<comment type="similarity">
    <text evidence="1">Belongs to the glycosyl hydrolase 39 family.</text>
</comment>
<dbReference type="EMBL" id="SOPX01000004">
    <property type="protein sequence ID" value="TFB29356.1"/>
    <property type="molecule type" value="Genomic_DNA"/>
</dbReference>
<dbReference type="GO" id="GO:0004553">
    <property type="term" value="F:hydrolase activity, hydrolyzing O-glycosyl compounds"/>
    <property type="evidence" value="ECO:0007669"/>
    <property type="project" value="InterPro"/>
</dbReference>
<evidence type="ECO:0000313" key="9">
    <source>
        <dbReference type="Proteomes" id="UP000273898"/>
    </source>
</evidence>
<dbReference type="Gene3D" id="2.60.40.1500">
    <property type="entry name" value="Glycosyl hydrolase domain, family 39"/>
    <property type="match status" value="1"/>
</dbReference>
<dbReference type="PRINTS" id="PR00745">
    <property type="entry name" value="GLHYDRLASE39"/>
</dbReference>
<dbReference type="InterPro" id="IPR049166">
    <property type="entry name" value="GH39_cat"/>
</dbReference>
<dbReference type="SUPFAM" id="SSF51011">
    <property type="entry name" value="Glycosyl hydrolase domain"/>
    <property type="match status" value="1"/>
</dbReference>
<evidence type="ECO:0000256" key="5">
    <source>
        <dbReference type="SAM" id="SignalP"/>
    </source>
</evidence>
<proteinExistence type="inferred from homology"/>
<dbReference type="Proteomes" id="UP000297429">
    <property type="component" value="Unassembled WGS sequence"/>
</dbReference>
<dbReference type="Pfam" id="PF01229">
    <property type="entry name" value="Glyco_hydro_39"/>
    <property type="match status" value="1"/>
</dbReference>
<comment type="caution">
    <text evidence="7">The sequence shown here is derived from an EMBL/GenBank/DDBJ whole genome shotgun (WGS) entry which is preliminary data.</text>
</comment>
<dbReference type="AlphaFoldDB" id="A0A497XVW3"/>
<evidence type="ECO:0000256" key="1">
    <source>
        <dbReference type="ARBA" id="ARBA00008875"/>
    </source>
</evidence>
<feature type="domain" description="Glycosyl hydrolases family 39 N-terminal catalytic" evidence="6">
    <location>
        <begin position="29"/>
        <end position="537"/>
    </location>
</feature>
<reference evidence="8 10" key="2">
    <citation type="submission" date="2019-03" db="EMBL/GenBank/DDBJ databases">
        <authorList>
            <person name="He R.-H."/>
        </authorList>
    </citation>
    <scope>NUCLEOTIDE SEQUENCE [LARGE SCALE GENOMIC DNA]</scope>
    <source>
        <strain evidence="8 10">DSM 19624</strain>
    </source>
</reference>
<accession>A0A497XVW3</accession>
<keyword evidence="10" id="KW-1185">Reference proteome</keyword>
<dbReference type="InterPro" id="IPR000514">
    <property type="entry name" value="Glyco_hydro_39"/>
</dbReference>
<dbReference type="Gene3D" id="3.20.20.80">
    <property type="entry name" value="Glycosidases"/>
    <property type="match status" value="1"/>
</dbReference>
<dbReference type="Proteomes" id="UP000273898">
    <property type="component" value="Unassembled WGS sequence"/>
</dbReference>
<evidence type="ECO:0000256" key="4">
    <source>
        <dbReference type="PIRSR" id="PIRSR600514-1"/>
    </source>
</evidence>
<dbReference type="PANTHER" id="PTHR12631">
    <property type="entry name" value="ALPHA-L-IDURONIDASE"/>
    <property type="match status" value="1"/>
</dbReference>
<reference evidence="7 9" key="1">
    <citation type="submission" date="2018-10" db="EMBL/GenBank/DDBJ databases">
        <title>Genomic Encyclopedia of Archaeal and Bacterial Type Strains, Phase II (KMG-II): from individual species to whole genera.</title>
        <authorList>
            <person name="Goeker M."/>
        </authorList>
    </citation>
    <scope>NUCLEOTIDE SEQUENCE [LARGE SCALE GENOMIC DNA]</scope>
    <source>
        <strain evidence="7 9">DSM 19624</strain>
    </source>
</reference>
<protein>
    <submittedName>
        <fullName evidence="7 8">Beta-xylosidase</fullName>
    </submittedName>
</protein>
<evidence type="ECO:0000313" key="7">
    <source>
        <dbReference type="EMBL" id="RLJ72804.1"/>
    </source>
</evidence>
<keyword evidence="2" id="KW-0378">Hydrolase</keyword>
<evidence type="ECO:0000313" key="10">
    <source>
        <dbReference type="Proteomes" id="UP000297429"/>
    </source>
</evidence>
<keyword evidence="5" id="KW-0732">Signal</keyword>
<sequence>MKKFKKAYLLLFCLTAFIHSVNGQSKANIEVNFNKNIAPMKPIWAWFGYDEPNYTYMKDGQKLLTELSKLSPVPVYVRAHNLLTSGDGTPALKWGSTNAYTEDAKGNPVYNWKIVDQIFDTYVKRGMKPLAQIGFMPEALSTKPFPYQHKWKPGARYDEILTGWAYPPKDYKKWSNLVYEWVKHCVARYGKAEVESWYWEVWNEPDGAYWKGAQAEFFKLYDYAADGLKRALPTAKIGGANVTGGGTKYLDAFIKHCLNDTNYVTGKIGSPLDAVLFHAKGSPNVVNGTVVMNVRTQLRNIDGNYKIISKYPQLKNIPVIIGESDPEGCAACGMSTNPENTYRNGTMYSSYTAASFARLYELTDKYKINLLGAVTWSFEFENQPWFAGFRDLATNGVDKPVLNVFRMFGQMKGNRVEAISNRMYNLNAILDSSIRKPQTDIGVLATKAEKTAAVLLWNYHDEDKTGSGDLISILLNKLPAKTVMVTEYSIDTENSNSYSEWKKMGSPQNPDAKQIAALEKSGQLKMIGKPRKFDTTGSAFEMEIARQGVVLLKLDW</sequence>
<feature type="signal peptide" evidence="5">
    <location>
        <begin position="1"/>
        <end position="23"/>
    </location>
</feature>
<gene>
    <name evidence="7" type="ORF">BCL90_4447</name>
    <name evidence="8" type="ORF">E3V97_20150</name>
</gene>
<dbReference type="RefSeq" id="WP_121286973.1">
    <property type="nucleotide sequence ID" value="NZ_RCCK01000014.1"/>
</dbReference>
<evidence type="ECO:0000259" key="6">
    <source>
        <dbReference type="Pfam" id="PF01229"/>
    </source>
</evidence>
<evidence type="ECO:0000313" key="8">
    <source>
        <dbReference type="EMBL" id="TFB29356.1"/>
    </source>
</evidence>
<evidence type="ECO:0000256" key="3">
    <source>
        <dbReference type="ARBA" id="ARBA00023295"/>
    </source>
</evidence>
<dbReference type="InterPro" id="IPR017853">
    <property type="entry name" value="GH"/>
</dbReference>
<feature type="chain" id="PRO_5044605472" evidence="5">
    <location>
        <begin position="24"/>
        <end position="556"/>
    </location>
</feature>
<dbReference type="PANTHER" id="PTHR12631:SF8">
    <property type="entry name" value="ALPHA-L-IDURONIDASE"/>
    <property type="match status" value="1"/>
</dbReference>
<dbReference type="InterPro" id="IPR051923">
    <property type="entry name" value="Glycosyl_Hydrolase_39"/>
</dbReference>
<evidence type="ECO:0000256" key="2">
    <source>
        <dbReference type="ARBA" id="ARBA00022801"/>
    </source>
</evidence>
<dbReference type="OrthoDB" id="9776971at2"/>
<name>A0A497XVW3_9SPHI</name>
<dbReference type="EMBL" id="RCCK01000014">
    <property type="protein sequence ID" value="RLJ72804.1"/>
    <property type="molecule type" value="Genomic_DNA"/>
</dbReference>
<keyword evidence="3" id="KW-0326">Glycosidase</keyword>
<organism evidence="7 9">
    <name type="scientific">Pedobacter alluvionis</name>
    <dbReference type="NCBI Taxonomy" id="475253"/>
    <lineage>
        <taxon>Bacteria</taxon>
        <taxon>Pseudomonadati</taxon>
        <taxon>Bacteroidota</taxon>
        <taxon>Sphingobacteriia</taxon>
        <taxon>Sphingobacteriales</taxon>
        <taxon>Sphingobacteriaceae</taxon>
        <taxon>Pedobacter</taxon>
    </lineage>
</organism>
<feature type="active site" description="Proton donor" evidence="4">
    <location>
        <position position="204"/>
    </location>
</feature>